<dbReference type="InterPro" id="IPR036457">
    <property type="entry name" value="PPM-type-like_dom_sf"/>
</dbReference>
<dbReference type="Pfam" id="PF08448">
    <property type="entry name" value="PAS_4"/>
    <property type="match status" value="1"/>
</dbReference>
<dbReference type="SMART" id="SM00331">
    <property type="entry name" value="PP2C_SIG"/>
    <property type="match status" value="1"/>
</dbReference>
<sequence length="504" mass="58202">MEYEVIQNIIKEQIEDKFGFEGLLDSTDQSSECSGYGKESCIKLLEGMLKGIPDIIRVFNPDKTILLFNESGYKFYKKNRDEVKGKRCFEILNKKERCEDCDVEKVIETKKMIRTEKYIPEFSKYMEYTCNPVLNKSGQVIFVVEQLRDITERKILANTIKESEERYRKIVNLSPEAIIITVDDKIVLANNQACRLVDEDYSRIIGASVYKYIHNDFIEILKKRIKHMEENRKSKYTFDYKIYRCDNSAIEVEVSSSYLTYKGKPAIQSIIRDITELKKNLNQAAKFQRKCLETTCPCPEKIKMESLYIPARTVSGDFFKMYKVNEDLVVGIVWDVSGKGITAALSVSAFLVLFGEAVLNSHDPQEIIKSLNKKIINHLEERYIAACCFSLDFKNNEAKVVGAGINQYAFQKCKDNPQELIVKGPFLGMFEDSVFDEHTICFESGDRFCFFTDGLDFIFDHEINYLKTHTITEFNLYLKNILNDMLTDGEGIKDDSTLIALEIE</sequence>
<dbReference type="SMART" id="SM00091">
    <property type="entry name" value="PAS"/>
    <property type="match status" value="2"/>
</dbReference>
<dbReference type="Proteomes" id="UP000076603">
    <property type="component" value="Unassembled WGS sequence"/>
</dbReference>
<dbReference type="RefSeq" id="WP_242873003.1">
    <property type="nucleotide sequence ID" value="NZ_FQXL01000023.1"/>
</dbReference>
<dbReference type="PROSITE" id="PS50112">
    <property type="entry name" value="PAS"/>
    <property type="match status" value="1"/>
</dbReference>
<protein>
    <submittedName>
        <fullName evidence="3">Phosphoserine phosphatase RsbP</fullName>
        <ecNumber evidence="3">3.1.3.3</ecNumber>
    </submittedName>
</protein>
<dbReference type="CDD" id="cd00130">
    <property type="entry name" value="PAS"/>
    <property type="match status" value="1"/>
</dbReference>
<dbReference type="Pfam" id="PF00989">
    <property type="entry name" value="PAS"/>
    <property type="match status" value="1"/>
</dbReference>
<dbReference type="PANTHER" id="PTHR43156">
    <property type="entry name" value="STAGE II SPORULATION PROTEIN E-RELATED"/>
    <property type="match status" value="1"/>
</dbReference>
<dbReference type="Pfam" id="PF07228">
    <property type="entry name" value="SpoIIE"/>
    <property type="match status" value="1"/>
</dbReference>
<dbReference type="EMBL" id="LWAE01000002">
    <property type="protein sequence ID" value="KZL92460.1"/>
    <property type="molecule type" value="Genomic_DNA"/>
</dbReference>
<proteinExistence type="predicted"/>
<dbReference type="InterPro" id="IPR052016">
    <property type="entry name" value="Bact_Sigma-Reg"/>
</dbReference>
<keyword evidence="1 3" id="KW-0378">Hydrolase</keyword>
<accession>A0A162TC90</accession>
<evidence type="ECO:0000256" key="1">
    <source>
        <dbReference type="ARBA" id="ARBA00022801"/>
    </source>
</evidence>
<dbReference type="InterPro" id="IPR013767">
    <property type="entry name" value="PAS_fold"/>
</dbReference>
<dbReference type="InterPro" id="IPR013656">
    <property type="entry name" value="PAS_4"/>
</dbReference>
<dbReference type="GO" id="GO:0016791">
    <property type="term" value="F:phosphatase activity"/>
    <property type="evidence" value="ECO:0007669"/>
    <property type="project" value="TreeGrafter"/>
</dbReference>
<evidence type="ECO:0000313" key="3">
    <source>
        <dbReference type="EMBL" id="KZL92460.1"/>
    </source>
</evidence>
<name>A0A162TC90_9CLOT</name>
<reference evidence="3 4" key="1">
    <citation type="submission" date="2016-04" db="EMBL/GenBank/DDBJ databases">
        <title>Genome sequence of Clostridium magnum DSM 2767.</title>
        <authorList>
            <person name="Poehlein A."/>
            <person name="Uhlig R."/>
            <person name="Fischer R."/>
            <person name="Bahl H."/>
            <person name="Daniel R."/>
        </authorList>
    </citation>
    <scope>NUCLEOTIDE SEQUENCE [LARGE SCALE GENOMIC DNA]</scope>
    <source>
        <strain evidence="3 4">DSM 2767</strain>
    </source>
</reference>
<dbReference type="PANTHER" id="PTHR43156:SF14">
    <property type="entry name" value="PHOSPHOSERINE PHOSPHATASE RSBP"/>
    <property type="match status" value="1"/>
</dbReference>
<dbReference type="InterPro" id="IPR035965">
    <property type="entry name" value="PAS-like_dom_sf"/>
</dbReference>
<dbReference type="Gene3D" id="3.30.450.20">
    <property type="entry name" value="PAS domain"/>
    <property type="match status" value="2"/>
</dbReference>
<dbReference type="InterPro" id="IPR001932">
    <property type="entry name" value="PPM-type_phosphatase-like_dom"/>
</dbReference>
<dbReference type="EC" id="3.1.3.3" evidence="3"/>
<dbReference type="SUPFAM" id="SSF55785">
    <property type="entry name" value="PYP-like sensor domain (PAS domain)"/>
    <property type="match status" value="2"/>
</dbReference>
<dbReference type="GO" id="GO:0006355">
    <property type="term" value="P:regulation of DNA-templated transcription"/>
    <property type="evidence" value="ECO:0007669"/>
    <property type="project" value="InterPro"/>
</dbReference>
<dbReference type="PATRIC" id="fig|1121326.3.peg.2266"/>
<keyword evidence="4" id="KW-1185">Reference proteome</keyword>
<gene>
    <name evidence="3" type="primary">rsbP</name>
    <name evidence="3" type="ORF">CLMAG_22690</name>
</gene>
<dbReference type="InterPro" id="IPR000014">
    <property type="entry name" value="PAS"/>
</dbReference>
<dbReference type="Gene3D" id="3.60.40.10">
    <property type="entry name" value="PPM-type phosphatase domain"/>
    <property type="match status" value="1"/>
</dbReference>
<feature type="domain" description="PAS" evidence="2">
    <location>
        <begin position="163"/>
        <end position="232"/>
    </location>
</feature>
<evidence type="ECO:0000313" key="4">
    <source>
        <dbReference type="Proteomes" id="UP000076603"/>
    </source>
</evidence>
<dbReference type="NCBIfam" id="TIGR00229">
    <property type="entry name" value="sensory_box"/>
    <property type="match status" value="2"/>
</dbReference>
<organism evidence="3 4">
    <name type="scientific">Clostridium magnum DSM 2767</name>
    <dbReference type="NCBI Taxonomy" id="1121326"/>
    <lineage>
        <taxon>Bacteria</taxon>
        <taxon>Bacillati</taxon>
        <taxon>Bacillota</taxon>
        <taxon>Clostridia</taxon>
        <taxon>Eubacteriales</taxon>
        <taxon>Clostridiaceae</taxon>
        <taxon>Clostridium</taxon>
    </lineage>
</organism>
<dbReference type="AlphaFoldDB" id="A0A162TC90"/>
<comment type="caution">
    <text evidence="3">The sequence shown here is derived from an EMBL/GenBank/DDBJ whole genome shotgun (WGS) entry which is preliminary data.</text>
</comment>
<dbReference type="STRING" id="1121326.CLMAG_22690"/>
<evidence type="ECO:0000259" key="2">
    <source>
        <dbReference type="PROSITE" id="PS50112"/>
    </source>
</evidence>